<reference evidence="2" key="1">
    <citation type="journal article" date="2017" name="Nat. Ecol. Evol.">
        <title>Genome expansion and lineage-specific genetic innovations in the forest pathogenic fungi Armillaria.</title>
        <authorList>
            <person name="Sipos G."/>
            <person name="Prasanna A.N."/>
            <person name="Walter M.C."/>
            <person name="O'Connor E."/>
            <person name="Balint B."/>
            <person name="Krizsan K."/>
            <person name="Kiss B."/>
            <person name="Hess J."/>
            <person name="Varga T."/>
            <person name="Slot J."/>
            <person name="Riley R."/>
            <person name="Boka B."/>
            <person name="Rigling D."/>
            <person name="Barry K."/>
            <person name="Lee J."/>
            <person name="Mihaltcheva S."/>
            <person name="LaButti K."/>
            <person name="Lipzen A."/>
            <person name="Waldron R."/>
            <person name="Moloney N.M."/>
            <person name="Sperisen C."/>
            <person name="Kredics L."/>
            <person name="Vagvoelgyi C."/>
            <person name="Patrignani A."/>
            <person name="Fitzpatrick D."/>
            <person name="Nagy I."/>
            <person name="Doyle S."/>
            <person name="Anderson J.B."/>
            <person name="Grigoriev I.V."/>
            <person name="Gueldener U."/>
            <person name="Muensterkoetter M."/>
            <person name="Nagy L.G."/>
        </authorList>
    </citation>
    <scope>NUCLEOTIDE SEQUENCE [LARGE SCALE GENOMIC DNA]</scope>
    <source>
        <strain evidence="2">Ar21-2</strain>
    </source>
</reference>
<proteinExistence type="predicted"/>
<dbReference type="EMBL" id="KZ293714">
    <property type="protein sequence ID" value="PBK82658.1"/>
    <property type="molecule type" value="Genomic_DNA"/>
</dbReference>
<evidence type="ECO:0000313" key="1">
    <source>
        <dbReference type="EMBL" id="PBK82658.1"/>
    </source>
</evidence>
<organism evidence="1 2">
    <name type="scientific">Armillaria gallica</name>
    <name type="common">Bulbous honey fungus</name>
    <name type="synonym">Armillaria bulbosa</name>
    <dbReference type="NCBI Taxonomy" id="47427"/>
    <lineage>
        <taxon>Eukaryota</taxon>
        <taxon>Fungi</taxon>
        <taxon>Dikarya</taxon>
        <taxon>Basidiomycota</taxon>
        <taxon>Agaricomycotina</taxon>
        <taxon>Agaricomycetes</taxon>
        <taxon>Agaricomycetidae</taxon>
        <taxon>Agaricales</taxon>
        <taxon>Marasmiineae</taxon>
        <taxon>Physalacriaceae</taxon>
        <taxon>Armillaria</taxon>
    </lineage>
</organism>
<accession>A0A2H3CW28</accession>
<keyword evidence="2" id="KW-1185">Reference proteome</keyword>
<dbReference type="AlphaFoldDB" id="A0A2H3CW28"/>
<dbReference type="Proteomes" id="UP000217790">
    <property type="component" value="Unassembled WGS sequence"/>
</dbReference>
<sequence>MALELERQDRIRRYGEPVLAASLCGWWSPDKGDMHHIHALLYYERYEYQAPDRPQLCDCPSWLLHSEDSRFRWLNEFPPPSPDLATATATAGHVNPEDLMPDVLMTPEASTGDDDTDVLTATPNGFTDEDMDGATLVWAPSHELDVKEVGQHAHSA</sequence>
<protein>
    <submittedName>
        <fullName evidence="1">Uncharacterized protein</fullName>
    </submittedName>
</protein>
<gene>
    <name evidence="1" type="ORF">ARMGADRAFT_1090110</name>
</gene>
<dbReference type="InParanoid" id="A0A2H3CW28"/>
<name>A0A2H3CW28_ARMGA</name>
<evidence type="ECO:0000313" key="2">
    <source>
        <dbReference type="Proteomes" id="UP000217790"/>
    </source>
</evidence>